<dbReference type="KEGG" id="naj:B1756_01510"/>
<dbReference type="GeneID" id="32892714"/>
<evidence type="ECO:0000256" key="1">
    <source>
        <dbReference type="SAM" id="MobiDB-lite"/>
    </source>
</evidence>
<gene>
    <name evidence="3" type="ORF">B1756_01510</name>
</gene>
<keyword evidence="2" id="KW-1133">Transmembrane helix</keyword>
<keyword evidence="2" id="KW-0812">Transmembrane</keyword>
<accession>A0A2Z2HNT1</accession>
<dbReference type="RefSeq" id="WP_086886945.1">
    <property type="nucleotide sequence ID" value="NZ_CP019893.1"/>
</dbReference>
<proteinExistence type="predicted"/>
<dbReference type="OrthoDB" id="204636at2157"/>
<feature type="transmembrane region" description="Helical" evidence="2">
    <location>
        <begin position="212"/>
        <end position="234"/>
    </location>
</feature>
<feature type="transmembrane region" description="Helical" evidence="2">
    <location>
        <begin position="56"/>
        <end position="77"/>
    </location>
</feature>
<keyword evidence="4" id="KW-1185">Reference proteome</keyword>
<feature type="transmembrane region" description="Helical" evidence="2">
    <location>
        <begin position="246"/>
        <end position="267"/>
    </location>
</feature>
<dbReference type="AlphaFoldDB" id="A0A2Z2HNT1"/>
<reference evidence="4" key="1">
    <citation type="submission" date="2017-02" db="EMBL/GenBank/DDBJ databases">
        <title>Natronthermophilus aegyptiacus gen. nov.,sp. nov., an aerobic, extremely halophilic alkalithermophilic archaeon isolated from the athalassohaline Wadi An Natrun, Egypt.</title>
        <authorList>
            <person name="Zhao B."/>
        </authorList>
    </citation>
    <scope>NUCLEOTIDE SEQUENCE [LARGE SCALE GENOMIC DNA]</scope>
    <source>
        <strain evidence="4">JW/NM-HA 15</strain>
    </source>
</reference>
<dbReference type="Proteomes" id="UP000250088">
    <property type="component" value="Chromosome"/>
</dbReference>
<keyword evidence="2" id="KW-0472">Membrane</keyword>
<organism evidence="3 4">
    <name type="scientific">Natrarchaeobaculum aegyptiacum</name>
    <dbReference type="NCBI Taxonomy" id="745377"/>
    <lineage>
        <taxon>Archaea</taxon>
        <taxon>Methanobacteriati</taxon>
        <taxon>Methanobacteriota</taxon>
        <taxon>Stenosarchaea group</taxon>
        <taxon>Halobacteria</taxon>
        <taxon>Halobacteriales</taxon>
        <taxon>Natrialbaceae</taxon>
        <taxon>Natrarchaeobaculum</taxon>
    </lineage>
</organism>
<feature type="region of interest" description="Disordered" evidence="1">
    <location>
        <begin position="303"/>
        <end position="336"/>
    </location>
</feature>
<feature type="transmembrane region" description="Helical" evidence="2">
    <location>
        <begin position="20"/>
        <end position="44"/>
    </location>
</feature>
<evidence type="ECO:0000313" key="4">
    <source>
        <dbReference type="Proteomes" id="UP000250088"/>
    </source>
</evidence>
<evidence type="ECO:0000256" key="2">
    <source>
        <dbReference type="SAM" id="Phobius"/>
    </source>
</evidence>
<protein>
    <submittedName>
        <fullName evidence="3">Uncharacterized protein</fullName>
    </submittedName>
</protein>
<dbReference type="EMBL" id="CP019893">
    <property type="protein sequence ID" value="ARS88562.1"/>
    <property type="molecule type" value="Genomic_DNA"/>
</dbReference>
<name>A0A2Z2HNT1_9EURY</name>
<evidence type="ECO:0000313" key="3">
    <source>
        <dbReference type="EMBL" id="ARS88562.1"/>
    </source>
</evidence>
<feature type="compositionally biased region" description="Acidic residues" evidence="1">
    <location>
        <begin position="309"/>
        <end position="318"/>
    </location>
</feature>
<sequence length="336" mass="37070">MVLHFRKATSVYTKTLPFVALQFGIGVLFAVLGMVYLGLIALLAYRFIWGGGGLSLVIVALVMVAGLASFALIWYVINRYVLYMVKAGHIAVIAHIVEEDEVPDNQITYGIKQVGEVFVEASAFFVVSAVIDAVLKQFNRAVARVQNMIPIRLPANLRTIITILQKSITLAVRYLDNAIIAYMFVDRNGWASARDGVVLYAKTWKMVLGSTLMIVVGMYVLSFVLFTLAAPLAIALDFLPTSIELLSWLFVAGFVAVVHTGVVKPWVKTVVITTFLIEQRKHTPDSETVNRVAERSDRFEELMEKAENDEPIAEDPPESDAGSERPQETGGDPADD</sequence>